<gene>
    <name evidence="2" type="ORF">KSP39_PZI020834</name>
</gene>
<feature type="compositionally biased region" description="Polar residues" evidence="1">
    <location>
        <begin position="37"/>
        <end position="47"/>
    </location>
</feature>
<name>A0AAP0B0V7_9ASPA</name>
<dbReference type="EMBL" id="JBBWWQ010000018">
    <property type="protein sequence ID" value="KAK8921776.1"/>
    <property type="molecule type" value="Genomic_DNA"/>
</dbReference>
<keyword evidence="3" id="KW-1185">Reference proteome</keyword>
<dbReference type="PANTHER" id="PTHR36792">
    <property type="entry name" value="EXPRESSED PROTEIN"/>
    <property type="match status" value="1"/>
</dbReference>
<evidence type="ECO:0000313" key="3">
    <source>
        <dbReference type="Proteomes" id="UP001418222"/>
    </source>
</evidence>
<reference evidence="2 3" key="1">
    <citation type="journal article" date="2022" name="Nat. Plants">
        <title>Genomes of leafy and leafless Platanthera orchids illuminate the evolution of mycoheterotrophy.</title>
        <authorList>
            <person name="Li M.H."/>
            <person name="Liu K.W."/>
            <person name="Li Z."/>
            <person name="Lu H.C."/>
            <person name="Ye Q.L."/>
            <person name="Zhang D."/>
            <person name="Wang J.Y."/>
            <person name="Li Y.F."/>
            <person name="Zhong Z.M."/>
            <person name="Liu X."/>
            <person name="Yu X."/>
            <person name="Liu D.K."/>
            <person name="Tu X.D."/>
            <person name="Liu B."/>
            <person name="Hao Y."/>
            <person name="Liao X.Y."/>
            <person name="Jiang Y.T."/>
            <person name="Sun W.H."/>
            <person name="Chen J."/>
            <person name="Chen Y.Q."/>
            <person name="Ai Y."/>
            <person name="Zhai J.W."/>
            <person name="Wu S.S."/>
            <person name="Zhou Z."/>
            <person name="Hsiao Y.Y."/>
            <person name="Wu W.L."/>
            <person name="Chen Y.Y."/>
            <person name="Lin Y.F."/>
            <person name="Hsu J.L."/>
            <person name="Li C.Y."/>
            <person name="Wang Z.W."/>
            <person name="Zhao X."/>
            <person name="Zhong W.Y."/>
            <person name="Ma X.K."/>
            <person name="Ma L."/>
            <person name="Huang J."/>
            <person name="Chen G.Z."/>
            <person name="Huang M.Z."/>
            <person name="Huang L."/>
            <person name="Peng D.H."/>
            <person name="Luo Y.B."/>
            <person name="Zou S.Q."/>
            <person name="Chen S.P."/>
            <person name="Lan S."/>
            <person name="Tsai W.C."/>
            <person name="Van de Peer Y."/>
            <person name="Liu Z.J."/>
        </authorList>
    </citation>
    <scope>NUCLEOTIDE SEQUENCE [LARGE SCALE GENOMIC DNA]</scope>
    <source>
        <strain evidence="2">Lor287</strain>
    </source>
</reference>
<organism evidence="2 3">
    <name type="scientific">Platanthera zijinensis</name>
    <dbReference type="NCBI Taxonomy" id="2320716"/>
    <lineage>
        <taxon>Eukaryota</taxon>
        <taxon>Viridiplantae</taxon>
        <taxon>Streptophyta</taxon>
        <taxon>Embryophyta</taxon>
        <taxon>Tracheophyta</taxon>
        <taxon>Spermatophyta</taxon>
        <taxon>Magnoliopsida</taxon>
        <taxon>Liliopsida</taxon>
        <taxon>Asparagales</taxon>
        <taxon>Orchidaceae</taxon>
        <taxon>Orchidoideae</taxon>
        <taxon>Orchideae</taxon>
        <taxon>Orchidinae</taxon>
        <taxon>Platanthera</taxon>
    </lineage>
</organism>
<dbReference type="Proteomes" id="UP001418222">
    <property type="component" value="Unassembled WGS sequence"/>
</dbReference>
<comment type="caution">
    <text evidence="2">The sequence shown here is derived from an EMBL/GenBank/DDBJ whole genome shotgun (WGS) entry which is preliminary data.</text>
</comment>
<dbReference type="Gene3D" id="1.25.40.10">
    <property type="entry name" value="Tetratricopeptide repeat domain"/>
    <property type="match status" value="1"/>
</dbReference>
<dbReference type="InterPro" id="IPR011990">
    <property type="entry name" value="TPR-like_helical_dom_sf"/>
</dbReference>
<sequence length="125" mass="13438">MGTRSLSLTSLRKFARVESVRTKTARSAQSKPALKSLASSREGSATAMTGDAPGAGKLMEGSPGERVPLSNVVADCVRRWFRDALEEAKAGDAAMQVLVGQMYQNGYGIPQNEQKVRTSFSFLII</sequence>
<proteinExistence type="predicted"/>
<accession>A0AAP0B0V7</accession>
<evidence type="ECO:0000256" key="1">
    <source>
        <dbReference type="SAM" id="MobiDB-lite"/>
    </source>
</evidence>
<evidence type="ECO:0000313" key="2">
    <source>
        <dbReference type="EMBL" id="KAK8921776.1"/>
    </source>
</evidence>
<dbReference type="AlphaFoldDB" id="A0AAP0B0V7"/>
<feature type="region of interest" description="Disordered" evidence="1">
    <location>
        <begin position="19"/>
        <end position="65"/>
    </location>
</feature>
<dbReference type="PANTHER" id="PTHR36792:SF5">
    <property type="entry name" value="SEL1 REPEAT PROTEIN"/>
    <property type="match status" value="1"/>
</dbReference>
<protein>
    <submittedName>
        <fullName evidence="2">Uncharacterized protein</fullName>
    </submittedName>
</protein>